<dbReference type="RefSeq" id="WP_349181982.1">
    <property type="nucleotide sequence ID" value="NZ_JBBNGS010000005.1"/>
</dbReference>
<protein>
    <submittedName>
        <fullName evidence="4">LytTR family DNA-binding domain-containing protein</fullName>
    </submittedName>
</protein>
<gene>
    <name evidence="4" type="ORF">AAAT05_03870</name>
</gene>
<dbReference type="EMBL" id="JBBNGS010000005">
    <property type="protein sequence ID" value="MEQ2637475.1"/>
    <property type="molecule type" value="Genomic_DNA"/>
</dbReference>
<dbReference type="PROSITE" id="PS50930">
    <property type="entry name" value="HTH_LYTTR"/>
    <property type="match status" value="1"/>
</dbReference>
<dbReference type="PANTHER" id="PTHR37299">
    <property type="entry name" value="TRANSCRIPTIONAL REGULATOR-RELATED"/>
    <property type="match status" value="1"/>
</dbReference>
<dbReference type="CDD" id="cd00156">
    <property type="entry name" value="REC"/>
    <property type="match status" value="1"/>
</dbReference>
<dbReference type="InterPro" id="IPR011006">
    <property type="entry name" value="CheY-like_superfamily"/>
</dbReference>
<organism evidence="4 5">
    <name type="scientific">Paratractidigestivibacter faecalis</name>
    <dbReference type="NCBI Taxonomy" id="2292441"/>
    <lineage>
        <taxon>Bacteria</taxon>
        <taxon>Bacillati</taxon>
        <taxon>Actinomycetota</taxon>
        <taxon>Coriobacteriia</taxon>
        <taxon>Coriobacteriales</taxon>
        <taxon>Atopobiaceae</taxon>
        <taxon>Paratractidigestivibacter</taxon>
    </lineage>
</organism>
<evidence type="ECO:0000259" key="2">
    <source>
        <dbReference type="PROSITE" id="PS50110"/>
    </source>
</evidence>
<keyword evidence="4" id="KW-0238">DNA-binding</keyword>
<dbReference type="Gene3D" id="3.40.50.2300">
    <property type="match status" value="1"/>
</dbReference>
<dbReference type="GO" id="GO:0003677">
    <property type="term" value="F:DNA binding"/>
    <property type="evidence" value="ECO:0007669"/>
    <property type="project" value="UniProtKB-KW"/>
</dbReference>
<dbReference type="InterPro" id="IPR046947">
    <property type="entry name" value="LytR-like"/>
</dbReference>
<dbReference type="Pfam" id="PF00072">
    <property type="entry name" value="Response_reg"/>
    <property type="match status" value="1"/>
</dbReference>
<dbReference type="PANTHER" id="PTHR37299:SF1">
    <property type="entry name" value="STAGE 0 SPORULATION PROTEIN A HOMOLOG"/>
    <property type="match status" value="1"/>
</dbReference>
<comment type="caution">
    <text evidence="4">The sequence shown here is derived from an EMBL/GenBank/DDBJ whole genome shotgun (WGS) entry which is preliminary data.</text>
</comment>
<dbReference type="Proteomes" id="UP001478817">
    <property type="component" value="Unassembled WGS sequence"/>
</dbReference>
<evidence type="ECO:0000313" key="4">
    <source>
        <dbReference type="EMBL" id="MEQ2637475.1"/>
    </source>
</evidence>
<dbReference type="SMART" id="SM00448">
    <property type="entry name" value="REC"/>
    <property type="match status" value="1"/>
</dbReference>
<dbReference type="Gene3D" id="2.40.50.1020">
    <property type="entry name" value="LytTr DNA-binding domain"/>
    <property type="match status" value="1"/>
</dbReference>
<dbReference type="Pfam" id="PF04397">
    <property type="entry name" value="LytTR"/>
    <property type="match status" value="1"/>
</dbReference>
<keyword evidence="5" id="KW-1185">Reference proteome</keyword>
<reference evidence="4 5" key="1">
    <citation type="submission" date="2024-04" db="EMBL/GenBank/DDBJ databases">
        <title>Human intestinal bacterial collection.</title>
        <authorList>
            <person name="Pauvert C."/>
            <person name="Hitch T.C.A."/>
            <person name="Clavel T."/>
        </authorList>
    </citation>
    <scope>NUCLEOTIDE SEQUENCE [LARGE SCALE GENOMIC DNA]</scope>
    <source>
        <strain evidence="4 5">CLA-AA-H197</strain>
    </source>
</reference>
<keyword evidence="1" id="KW-0597">Phosphoprotein</keyword>
<name>A0ABV1IGR1_9ACTN</name>
<evidence type="ECO:0000256" key="1">
    <source>
        <dbReference type="PROSITE-ProRule" id="PRU00169"/>
    </source>
</evidence>
<evidence type="ECO:0000313" key="5">
    <source>
        <dbReference type="Proteomes" id="UP001478817"/>
    </source>
</evidence>
<sequence length="244" mass="27172">MLQFHIAVCDDEPFAASSISGAAERELARQGAQADIEVFNGVEPLARRLDDVAFDLVLLDIEMPDVDGITFGRALREDGSKTEIVFVSNSEDRVFESLPLRPLSFVRKSHFTEDMAQAMVAFVRAWKSSRTERVVTLKMAHAMGTFSADEILYVEARGRDKMMHMTNGHVETVLVTLDELAERLAPLGFYRVHKGFLVNFAHVSQLSSKGLTVAGELIPISRSKTAEVKLAYMDFLSKKNAVMM</sequence>
<dbReference type="InterPro" id="IPR001789">
    <property type="entry name" value="Sig_transdc_resp-reg_receiver"/>
</dbReference>
<dbReference type="InterPro" id="IPR007492">
    <property type="entry name" value="LytTR_DNA-bd_dom"/>
</dbReference>
<accession>A0ABV1IGR1</accession>
<feature type="domain" description="Response regulatory" evidence="2">
    <location>
        <begin position="5"/>
        <end position="123"/>
    </location>
</feature>
<proteinExistence type="predicted"/>
<feature type="modified residue" description="4-aspartylphosphate" evidence="1">
    <location>
        <position position="60"/>
    </location>
</feature>
<feature type="domain" description="HTH LytTR-type" evidence="3">
    <location>
        <begin position="135"/>
        <end position="234"/>
    </location>
</feature>
<dbReference type="SUPFAM" id="SSF52172">
    <property type="entry name" value="CheY-like"/>
    <property type="match status" value="1"/>
</dbReference>
<evidence type="ECO:0000259" key="3">
    <source>
        <dbReference type="PROSITE" id="PS50930"/>
    </source>
</evidence>
<dbReference type="PROSITE" id="PS50110">
    <property type="entry name" value="RESPONSE_REGULATORY"/>
    <property type="match status" value="1"/>
</dbReference>
<dbReference type="SMART" id="SM00850">
    <property type="entry name" value="LytTR"/>
    <property type="match status" value="1"/>
</dbReference>